<gene>
    <name evidence="1" type="ORF">GQ671_06505</name>
</gene>
<organism evidence="1 2">
    <name type="scientific">Salinicoccus hispanicus</name>
    <dbReference type="NCBI Taxonomy" id="157225"/>
    <lineage>
        <taxon>Bacteria</taxon>
        <taxon>Bacillati</taxon>
        <taxon>Bacillota</taxon>
        <taxon>Bacilli</taxon>
        <taxon>Bacillales</taxon>
        <taxon>Staphylococcaceae</taxon>
        <taxon>Salinicoccus</taxon>
    </lineage>
</organism>
<dbReference type="AlphaFoldDB" id="A0A6N8TY68"/>
<dbReference type="EMBL" id="WUUK01000002">
    <property type="protein sequence ID" value="MXQ50918.1"/>
    <property type="molecule type" value="Genomic_DNA"/>
</dbReference>
<dbReference type="RefSeq" id="WP_160654437.1">
    <property type="nucleotide sequence ID" value="NZ_JBHRWU010000001.1"/>
</dbReference>
<evidence type="ECO:0000313" key="2">
    <source>
        <dbReference type="Proteomes" id="UP000436284"/>
    </source>
</evidence>
<accession>A0A6N8TY68</accession>
<dbReference type="Proteomes" id="UP000436284">
    <property type="component" value="Unassembled WGS sequence"/>
</dbReference>
<sequence>MKLKVKIKDTALKIETVHIDAERTVKDLIEHLVDEGLTTWDMAQNLTIKGHEGVEKNSLRLSTLFGGTDKAYMSNMHISITLTAKHDTSTLANQTLLDYSKVVQAVEKYDEALNALAVVPGTVFFVQQDQEQYLMRRELSGIEVFHFRTQYQEAFQEADRSPIVYIELKTRDALSDTELKWVRTIRFPSRNPCNPLIHLNHPPISQNHINLIALLIHRLVVIMGKFQVSGTYLESSDMHVPTYVQMGEQCSIGYIERAQLEDIR</sequence>
<protein>
    <submittedName>
        <fullName evidence="1">Uncharacterized protein</fullName>
    </submittedName>
</protein>
<dbReference type="OrthoDB" id="2387872at2"/>
<keyword evidence="2" id="KW-1185">Reference proteome</keyword>
<reference evidence="1 2" key="1">
    <citation type="submission" date="2019-12" db="EMBL/GenBank/DDBJ databases">
        <title>Salinicoccus cyprini sp. nov., isolated from gastro-intestinal tract of mirror carp, Cyprinus carpio var. specularis, collected from Gobind Sagar Reservoir, Himachal Pradesh, India.</title>
        <authorList>
            <person name="Talwar C."/>
            <person name="Singh A.K."/>
            <person name="Lal R."/>
            <person name="Negi R.K."/>
        </authorList>
    </citation>
    <scope>NUCLEOTIDE SEQUENCE [LARGE SCALE GENOMIC DNA]</scope>
    <source>
        <strain evidence="1 2">J-82</strain>
    </source>
</reference>
<comment type="caution">
    <text evidence="1">The sequence shown here is derived from an EMBL/GenBank/DDBJ whole genome shotgun (WGS) entry which is preliminary data.</text>
</comment>
<evidence type="ECO:0000313" key="1">
    <source>
        <dbReference type="EMBL" id="MXQ50918.1"/>
    </source>
</evidence>
<name>A0A6N8TY68_9STAP</name>
<proteinExistence type="predicted"/>